<evidence type="ECO:0000313" key="4">
    <source>
        <dbReference type="Proteomes" id="UP000664771"/>
    </source>
</evidence>
<dbReference type="Proteomes" id="UP000664771">
    <property type="component" value="Unassembled WGS sequence"/>
</dbReference>
<dbReference type="Gene3D" id="3.60.15.10">
    <property type="entry name" value="Ribonuclease Z/Hydroxyacylglutathione hydrolase-like"/>
    <property type="match status" value="1"/>
</dbReference>
<feature type="region of interest" description="Disordered" evidence="1">
    <location>
        <begin position="1"/>
        <end position="57"/>
    </location>
</feature>
<dbReference type="EMBL" id="JAFVMF010000001">
    <property type="protein sequence ID" value="MBO1358332.1"/>
    <property type="molecule type" value="Genomic_DNA"/>
</dbReference>
<dbReference type="SUPFAM" id="SSF56281">
    <property type="entry name" value="Metallo-hydrolase/oxidoreductase"/>
    <property type="match status" value="1"/>
</dbReference>
<proteinExistence type="predicted"/>
<accession>A0ABS3LQZ3</accession>
<dbReference type="PANTHER" id="PTHR15032:SF4">
    <property type="entry name" value="N-ACYL-PHOSPHATIDYLETHANOLAMINE-HYDROLYZING PHOSPHOLIPASE D"/>
    <property type="match status" value="1"/>
</dbReference>
<reference evidence="3 4" key="1">
    <citation type="submission" date="2021-03" db="EMBL/GenBank/DDBJ databases">
        <title>The complete genome sequence of Acetobacter sacchari TBRC 11175.</title>
        <authorList>
            <person name="Charoenyingcharoen P."/>
            <person name="Yukphan P."/>
        </authorList>
    </citation>
    <scope>NUCLEOTIDE SEQUENCE [LARGE SCALE GENOMIC DNA]</scope>
    <source>
        <strain evidence="3 4">TBRC 11175</strain>
    </source>
</reference>
<feature type="compositionally biased region" description="Basic and acidic residues" evidence="1">
    <location>
        <begin position="48"/>
        <end position="57"/>
    </location>
</feature>
<dbReference type="InterPro" id="IPR036866">
    <property type="entry name" value="RibonucZ/Hydroxyglut_hydro"/>
</dbReference>
<feature type="domain" description="Metallo-beta-lactamase" evidence="2">
    <location>
        <begin position="122"/>
        <end position="323"/>
    </location>
</feature>
<dbReference type="InterPro" id="IPR001279">
    <property type="entry name" value="Metallo-B-lactamas"/>
</dbReference>
<keyword evidence="4" id="KW-1185">Reference proteome</keyword>
<name>A0ABS3LQZ3_9PROT</name>
<protein>
    <submittedName>
        <fullName evidence="3">MBL fold metallo-hydrolase</fullName>
    </submittedName>
</protein>
<gene>
    <name evidence="3" type="ORF">J2D73_00785</name>
</gene>
<dbReference type="Pfam" id="PF12706">
    <property type="entry name" value="Lactamase_B_2"/>
    <property type="match status" value="1"/>
</dbReference>
<sequence>MLVGMTLRPHRPSDHSDGLAFFNPPLPQDWAPAPRPDAWPEEPDDPEFIERGSPDGPRRVKPTRFLRWALSSLTDKPERIIDPPPQGDPFTTPEPGRISITFIGHCTFLLRAPLPGGRVLTVMTDPIFSERCSPFSFIGPRRLRAPGRALAELPKIDVLLISHCHYDHLDLPSLRAIARRDDPAVITPLGNSDLLAKAGLRRVSELDWWDSMRFGDVAVTCTPARHFAQRTPFDGGRRLWGGLTLNLPAVGDVGPRSIFFAGDTAHGPHWREIRERLGAPDLALLPIGAYSPRSFLHRVHADPVEAVAAFLTLEAKKAVAMHFGTFPLSREPLGEPERCLADTAAWAGLPPDAFTPLSFGETRLISLT</sequence>
<comment type="caution">
    <text evidence="3">The sequence shown here is derived from an EMBL/GenBank/DDBJ whole genome shotgun (WGS) entry which is preliminary data.</text>
</comment>
<organism evidence="3 4">
    <name type="scientific">Acetobacter sacchari</name>
    <dbReference type="NCBI Taxonomy" id="2661687"/>
    <lineage>
        <taxon>Bacteria</taxon>
        <taxon>Pseudomonadati</taxon>
        <taxon>Pseudomonadota</taxon>
        <taxon>Alphaproteobacteria</taxon>
        <taxon>Acetobacterales</taxon>
        <taxon>Acetobacteraceae</taxon>
        <taxon>Acetobacter</taxon>
    </lineage>
</organism>
<dbReference type="PANTHER" id="PTHR15032">
    <property type="entry name" value="N-ACYL-PHOSPHATIDYLETHANOLAMINE-HYDROLYZING PHOSPHOLIPASE D"/>
    <property type="match status" value="1"/>
</dbReference>
<evidence type="ECO:0000259" key="2">
    <source>
        <dbReference type="Pfam" id="PF12706"/>
    </source>
</evidence>
<evidence type="ECO:0000256" key="1">
    <source>
        <dbReference type="SAM" id="MobiDB-lite"/>
    </source>
</evidence>
<evidence type="ECO:0000313" key="3">
    <source>
        <dbReference type="EMBL" id="MBO1358332.1"/>
    </source>
</evidence>